<evidence type="ECO:0000313" key="4">
    <source>
        <dbReference type="Proteomes" id="UP000518892"/>
    </source>
</evidence>
<evidence type="ECO:0000256" key="1">
    <source>
        <dbReference type="SAM" id="MobiDB-lite"/>
    </source>
</evidence>
<keyword evidence="4" id="KW-1185">Reference proteome</keyword>
<name>A0A7W5HMP9_9GAMM</name>
<dbReference type="EMBL" id="JACHXR010000016">
    <property type="protein sequence ID" value="MBB3232869.1"/>
    <property type="molecule type" value="Genomic_DNA"/>
</dbReference>
<evidence type="ECO:0008006" key="5">
    <source>
        <dbReference type="Google" id="ProtNLM"/>
    </source>
</evidence>
<feature type="chain" id="PRO_5031322134" description="C4-dicarboxylate ABC transporter substrate-binding protein" evidence="2">
    <location>
        <begin position="37"/>
        <end position="369"/>
    </location>
</feature>
<dbReference type="PANTHER" id="PTHR42941">
    <property type="entry name" value="SLL1037 PROTEIN"/>
    <property type="match status" value="1"/>
</dbReference>
<protein>
    <recommendedName>
        <fullName evidence="5">C4-dicarboxylate ABC transporter substrate-binding protein</fullName>
    </recommendedName>
</protein>
<dbReference type="RefSeq" id="WP_221187868.1">
    <property type="nucleotide sequence ID" value="NZ_JACHXR010000016.1"/>
</dbReference>
<dbReference type="PANTHER" id="PTHR42941:SF1">
    <property type="entry name" value="SLL1037 PROTEIN"/>
    <property type="match status" value="1"/>
</dbReference>
<keyword evidence="2" id="KW-0732">Signal</keyword>
<dbReference type="Gene3D" id="3.40.190.10">
    <property type="entry name" value="Periplasmic binding protein-like II"/>
    <property type="match status" value="2"/>
</dbReference>
<dbReference type="InterPro" id="IPR011852">
    <property type="entry name" value="TRAP_TAXI"/>
</dbReference>
<dbReference type="Proteomes" id="UP000518892">
    <property type="component" value="Unassembled WGS sequence"/>
</dbReference>
<dbReference type="AlphaFoldDB" id="A0A7W5HMP9"/>
<dbReference type="SUPFAM" id="SSF53850">
    <property type="entry name" value="Periplasmic binding protein-like II"/>
    <property type="match status" value="1"/>
</dbReference>
<feature type="signal peptide" evidence="2">
    <location>
        <begin position="1"/>
        <end position="36"/>
    </location>
</feature>
<gene>
    <name evidence="3" type="ORF">FHR97_003747</name>
</gene>
<feature type="compositionally biased region" description="Acidic residues" evidence="1">
    <location>
        <begin position="353"/>
        <end position="369"/>
    </location>
</feature>
<dbReference type="CDD" id="cd13568">
    <property type="entry name" value="PBP2_TAXI_TRAP_like_3"/>
    <property type="match status" value="1"/>
</dbReference>
<evidence type="ECO:0000256" key="2">
    <source>
        <dbReference type="SAM" id="SignalP"/>
    </source>
</evidence>
<evidence type="ECO:0000313" key="3">
    <source>
        <dbReference type="EMBL" id="MBB3232869.1"/>
    </source>
</evidence>
<comment type="caution">
    <text evidence="3">The sequence shown here is derived from an EMBL/GenBank/DDBJ whole genome shotgun (WGS) entry which is preliminary data.</text>
</comment>
<sequence>MQFHRTASLRAMPPSRPRLCSALLLLVALAGPPAFAQDDVSTTVIATASPAGVYHATGRTLCRLLDAPCEARTSDGSAANLKAVRAGEVTVALAQSDLQHYAVTGTQGFADAGPDPSLRAVMSLHGEPFTLVVRRDSGIDGFGDLAGHAVNVGNPGSGQRGTMMTLLEAWGWTLDDFRPAFELPADQQSLELCHGNIDAMVYTVGHPNPSIEQAVRLCDARLVDVTGPAVDRLVAETPYLARATIPAGLYGDDQPAVETFGVRATLVASADTDPQAVHALVAAVFDDLEAFKSRHPAYSDLTPERMIAEGLSAPLHEGAKRYYREQGWLADAPEADPAGETGEADGPDTPPVESEEPSEPSEPPTEPDS</sequence>
<accession>A0A7W5HMP9</accession>
<dbReference type="NCBIfam" id="TIGR02122">
    <property type="entry name" value="TRAP_TAXI"/>
    <property type="match status" value="1"/>
</dbReference>
<reference evidence="3 4" key="1">
    <citation type="submission" date="2020-08" db="EMBL/GenBank/DDBJ databases">
        <title>Genomic Encyclopedia of Type Strains, Phase III (KMG-III): the genomes of soil and plant-associated and newly described type strains.</title>
        <authorList>
            <person name="Whitman W."/>
        </authorList>
    </citation>
    <scope>NUCLEOTIDE SEQUENCE [LARGE SCALE GENOMIC DNA]</scope>
    <source>
        <strain evidence="3 4">CECT 7744</strain>
    </source>
</reference>
<dbReference type="Pfam" id="PF16868">
    <property type="entry name" value="NMT1_3"/>
    <property type="match status" value="1"/>
</dbReference>
<organism evidence="3 4">
    <name type="scientific">Halomonas stenophila</name>
    <dbReference type="NCBI Taxonomy" id="795312"/>
    <lineage>
        <taxon>Bacteria</taxon>
        <taxon>Pseudomonadati</taxon>
        <taxon>Pseudomonadota</taxon>
        <taxon>Gammaproteobacteria</taxon>
        <taxon>Oceanospirillales</taxon>
        <taxon>Halomonadaceae</taxon>
        <taxon>Halomonas</taxon>
    </lineage>
</organism>
<proteinExistence type="predicted"/>
<feature type="region of interest" description="Disordered" evidence="1">
    <location>
        <begin position="326"/>
        <end position="369"/>
    </location>
</feature>